<evidence type="ECO:0000256" key="1">
    <source>
        <dbReference type="SAM" id="Phobius"/>
    </source>
</evidence>
<feature type="transmembrane region" description="Helical" evidence="1">
    <location>
        <begin position="12"/>
        <end position="34"/>
    </location>
</feature>
<evidence type="ECO:0000313" key="3">
    <source>
        <dbReference type="Proteomes" id="UP000230557"/>
    </source>
</evidence>
<reference evidence="3" key="1">
    <citation type="submission" date="2017-09" db="EMBL/GenBank/DDBJ databases">
        <title>Depth-based differentiation of microbial function through sediment-hosted aquifers and enrichment of novel symbionts in the deep terrestrial subsurface.</title>
        <authorList>
            <person name="Probst A.J."/>
            <person name="Ladd B."/>
            <person name="Jarett J.K."/>
            <person name="Geller-Mcgrath D.E."/>
            <person name="Sieber C.M.K."/>
            <person name="Emerson J.B."/>
            <person name="Anantharaman K."/>
            <person name="Thomas B.C."/>
            <person name="Malmstrom R."/>
            <person name="Stieglmeier M."/>
            <person name="Klingl A."/>
            <person name="Woyke T."/>
            <person name="Ryan C.M."/>
            <person name="Banfield J.F."/>
        </authorList>
    </citation>
    <scope>NUCLEOTIDE SEQUENCE [LARGE SCALE GENOMIC DNA]</scope>
</reference>
<dbReference type="Gene3D" id="2.60.40.10">
    <property type="entry name" value="Immunoglobulins"/>
    <property type="match status" value="1"/>
</dbReference>
<dbReference type="Proteomes" id="UP000230557">
    <property type="component" value="Unassembled WGS sequence"/>
</dbReference>
<sequence length="745" mass="79007">MRKIFSKDNLTFKGFTPLFFSVAIATVLIILALYSSNSFIYEINPAFAQLSPGECTDEYNGHSYLVQSSATSYQETSCYDVGVGVIGWECEYCRDIDQCFDTYEECWCDVTTSFGCALNGGVTKNKIDTTCNTIQQCYTKSSGCRNDRDCASNNPECQQNICDSYVVVGSSGEEVTIRSCVHDPDFTPPESCRVAPPPQSRGNIDIGVTLTPFSPQPINPGGTAQYLATVSSQGGFAGWVDLSVPGCPLSASCVISPNRTYLSRGDSDSADVTVSATGGLSPGNYTITARAAGRGESGSGSSQLSVNAGPVLPPACDDSAVGTNQFVSCVWDYPGGDANIIGLYGVDPGYILKGDGPTTVSQNPADSYSIDYPPDAASGWRWLWNGPAGESDSFIVRWRGNFNFTGGKYDFSFPDNQSVDDGAKVIIEDPVFGNREITPYASNDILNHCYAVACNPLTIPNVDISAGTRAVTVIFREHAGDARIKLNWSKTSSGLYTFTHDPSVLNYSATQGDANPALQQVIVTNTGDQILNFTASDNRSWISVSPVSFSLVPGANQAVAVSITDTSFAPSIYTGTVTLSEPNAGNQTVGINYVINFLPAPKPDVDVSISAVNGSSSFNLSKIKNGDVLRFNIVYGNNGPGDASRVSAGITLSSNLRNPTNFSCPGLCSGSLSGFTYTGVLTPNDSFGITFEAVVSTQTSQARELATVDTSGVYSPGLVAFSARMVLLASTDNSQVPDFHEVPPE</sequence>
<dbReference type="AlphaFoldDB" id="A0A2H0VCE5"/>
<evidence type="ECO:0000313" key="2">
    <source>
        <dbReference type="EMBL" id="PIR96765.1"/>
    </source>
</evidence>
<dbReference type="EMBL" id="PFAJ01000064">
    <property type="protein sequence ID" value="PIR96765.1"/>
    <property type="molecule type" value="Genomic_DNA"/>
</dbReference>
<keyword evidence="1" id="KW-0812">Transmembrane</keyword>
<proteinExistence type="predicted"/>
<accession>A0A2H0VCE5</accession>
<organism evidence="2 3">
    <name type="scientific">Candidatus Doudnabacteria bacterium CG10_big_fil_rev_8_21_14_0_10_41_10</name>
    <dbReference type="NCBI Taxonomy" id="1974551"/>
    <lineage>
        <taxon>Bacteria</taxon>
        <taxon>Candidatus Doudnaibacteriota</taxon>
    </lineage>
</organism>
<protein>
    <submittedName>
        <fullName evidence="2">Uncharacterized protein</fullName>
    </submittedName>
</protein>
<comment type="caution">
    <text evidence="2">The sequence shown here is derived from an EMBL/GenBank/DDBJ whole genome shotgun (WGS) entry which is preliminary data.</text>
</comment>
<keyword evidence="1" id="KW-1133">Transmembrane helix</keyword>
<name>A0A2H0VCE5_9BACT</name>
<gene>
    <name evidence="2" type="ORF">COT91_05060</name>
</gene>
<keyword evidence="1" id="KW-0472">Membrane</keyword>
<dbReference type="InterPro" id="IPR013783">
    <property type="entry name" value="Ig-like_fold"/>
</dbReference>